<evidence type="ECO:0000259" key="1">
    <source>
        <dbReference type="PROSITE" id="PS51725"/>
    </source>
</evidence>
<protein>
    <recommendedName>
        <fullName evidence="1">ABM domain-containing protein</fullName>
    </recommendedName>
</protein>
<accession>A0A1B9IL88</accession>
<evidence type="ECO:0000313" key="2">
    <source>
        <dbReference type="EMBL" id="OCF56322.1"/>
    </source>
</evidence>
<reference evidence="2 3" key="1">
    <citation type="submission" date="2013-07" db="EMBL/GenBank/DDBJ databases">
        <title>The Genome Sequence of Kwoniella mangroviensis CBS10435.</title>
        <authorList>
            <consortium name="The Broad Institute Genome Sequencing Platform"/>
            <person name="Cuomo C."/>
            <person name="Litvintseva A."/>
            <person name="Chen Y."/>
            <person name="Heitman J."/>
            <person name="Sun S."/>
            <person name="Springer D."/>
            <person name="Dromer F."/>
            <person name="Young S.K."/>
            <person name="Zeng Q."/>
            <person name="Gargeya S."/>
            <person name="Fitzgerald M."/>
            <person name="Abouelleil A."/>
            <person name="Alvarado L."/>
            <person name="Berlin A.M."/>
            <person name="Chapman S.B."/>
            <person name="Dewar J."/>
            <person name="Goldberg J."/>
            <person name="Griggs A."/>
            <person name="Gujja S."/>
            <person name="Hansen M."/>
            <person name="Howarth C."/>
            <person name="Imamovic A."/>
            <person name="Larimer J."/>
            <person name="McCowan C."/>
            <person name="Murphy C."/>
            <person name="Pearson M."/>
            <person name="Priest M."/>
            <person name="Roberts A."/>
            <person name="Saif S."/>
            <person name="Shea T."/>
            <person name="Sykes S."/>
            <person name="Wortman J."/>
            <person name="Nusbaum C."/>
            <person name="Birren B."/>
        </authorList>
    </citation>
    <scope>NUCLEOTIDE SEQUENCE [LARGE SCALE GENOMIC DNA]</scope>
    <source>
        <strain evidence="2 3">CBS 10435</strain>
    </source>
</reference>
<dbReference type="PANTHER" id="PTHR38052">
    <property type="entry name" value="EXPRESSED PROTEIN"/>
    <property type="match status" value="1"/>
</dbReference>
<dbReference type="AlphaFoldDB" id="A0A1B9IL88"/>
<keyword evidence="3" id="KW-1185">Reference proteome</keyword>
<dbReference type="Gene3D" id="3.30.70.100">
    <property type="match status" value="1"/>
</dbReference>
<dbReference type="InterPro" id="IPR011008">
    <property type="entry name" value="Dimeric_a/b-barrel"/>
</dbReference>
<dbReference type="PANTHER" id="PTHR38052:SF1">
    <property type="entry name" value="ABM DOMAIN-CONTAINING PROTEIN"/>
    <property type="match status" value="1"/>
</dbReference>
<sequence length="114" mass="13204">MVYIVVVFVEVKPESIEAVKTRMSEAAKIYEKDPETLEFSLRQDINNPQRFTIVERYERESSLTEIHQKNPIFADTVAFLRANVTKPNEPHLSQCMLVSPRHRGELSQEDVSQV</sequence>
<dbReference type="SUPFAM" id="SSF54909">
    <property type="entry name" value="Dimeric alpha+beta barrel"/>
    <property type="match status" value="1"/>
</dbReference>
<dbReference type="EMBL" id="KV700091">
    <property type="protein sequence ID" value="OCF56322.1"/>
    <property type="molecule type" value="Genomic_DNA"/>
</dbReference>
<proteinExistence type="predicted"/>
<dbReference type="Pfam" id="PF03992">
    <property type="entry name" value="ABM"/>
    <property type="match status" value="1"/>
</dbReference>
<dbReference type="PROSITE" id="PS51725">
    <property type="entry name" value="ABM"/>
    <property type="match status" value="1"/>
</dbReference>
<dbReference type="STRING" id="1331196.A0A1B9IL88"/>
<reference evidence="3" key="2">
    <citation type="submission" date="2013-12" db="EMBL/GenBank/DDBJ databases">
        <title>Evolution of pathogenesis and genome organization in the Tremellales.</title>
        <authorList>
            <person name="Cuomo C."/>
            <person name="Litvintseva A."/>
            <person name="Heitman J."/>
            <person name="Chen Y."/>
            <person name="Sun S."/>
            <person name="Springer D."/>
            <person name="Dromer F."/>
            <person name="Young S."/>
            <person name="Zeng Q."/>
            <person name="Chapman S."/>
            <person name="Gujja S."/>
            <person name="Saif S."/>
            <person name="Birren B."/>
        </authorList>
    </citation>
    <scope>NUCLEOTIDE SEQUENCE [LARGE SCALE GENOMIC DNA]</scope>
    <source>
        <strain evidence="3">CBS 10435</strain>
    </source>
</reference>
<name>A0A1B9IL88_9TREE</name>
<feature type="domain" description="ABM" evidence="1">
    <location>
        <begin position="3"/>
        <end position="92"/>
    </location>
</feature>
<gene>
    <name evidence="2" type="ORF">L486_06264</name>
</gene>
<dbReference type="OrthoDB" id="194076at2759"/>
<organism evidence="2 3">
    <name type="scientific">Kwoniella mangroviensis CBS 10435</name>
    <dbReference type="NCBI Taxonomy" id="1331196"/>
    <lineage>
        <taxon>Eukaryota</taxon>
        <taxon>Fungi</taxon>
        <taxon>Dikarya</taxon>
        <taxon>Basidiomycota</taxon>
        <taxon>Agaricomycotina</taxon>
        <taxon>Tremellomycetes</taxon>
        <taxon>Tremellales</taxon>
        <taxon>Cryptococcaceae</taxon>
        <taxon>Kwoniella</taxon>
    </lineage>
</organism>
<evidence type="ECO:0000313" key="3">
    <source>
        <dbReference type="Proteomes" id="UP000092583"/>
    </source>
</evidence>
<dbReference type="InterPro" id="IPR007138">
    <property type="entry name" value="ABM_dom"/>
</dbReference>
<dbReference type="Proteomes" id="UP000092583">
    <property type="component" value="Unassembled WGS sequence"/>
</dbReference>